<reference evidence="5" key="1">
    <citation type="submission" date="2020-10" db="EMBL/GenBank/DDBJ databases">
        <authorList>
            <person name="Gilroy R."/>
        </authorList>
    </citation>
    <scope>NUCLEOTIDE SEQUENCE</scope>
    <source>
        <strain evidence="5">2889</strain>
    </source>
</reference>
<dbReference type="FunFam" id="3.40.50.1820:FF:000003">
    <property type="entry name" value="Dipeptidyl peptidase 4"/>
    <property type="match status" value="1"/>
</dbReference>
<proteinExistence type="predicted"/>
<evidence type="ECO:0000256" key="3">
    <source>
        <dbReference type="ARBA" id="ARBA00023180"/>
    </source>
</evidence>
<dbReference type="PANTHER" id="PTHR11731:SF193">
    <property type="entry name" value="DIPEPTIDYL PEPTIDASE 9"/>
    <property type="match status" value="1"/>
</dbReference>
<gene>
    <name evidence="5" type="ORF">IAB08_09740</name>
</gene>
<evidence type="ECO:0000313" key="6">
    <source>
        <dbReference type="Proteomes" id="UP000823612"/>
    </source>
</evidence>
<evidence type="ECO:0000256" key="2">
    <source>
        <dbReference type="ARBA" id="ARBA00022801"/>
    </source>
</evidence>
<dbReference type="GO" id="GO:0008239">
    <property type="term" value="F:dipeptidyl-peptidase activity"/>
    <property type="evidence" value="ECO:0007669"/>
    <property type="project" value="TreeGrafter"/>
</dbReference>
<keyword evidence="1" id="KW-0645">Protease</keyword>
<evidence type="ECO:0000259" key="4">
    <source>
        <dbReference type="Pfam" id="PF00326"/>
    </source>
</evidence>
<dbReference type="InterPro" id="IPR050278">
    <property type="entry name" value="Serine_Prot_S9B/DPPIV"/>
</dbReference>
<dbReference type="PROSITE" id="PS00708">
    <property type="entry name" value="PRO_ENDOPEP_SER"/>
    <property type="match status" value="1"/>
</dbReference>
<comment type="caution">
    <text evidence="5">The sequence shown here is derived from an EMBL/GenBank/DDBJ whole genome shotgun (WGS) entry which is preliminary data.</text>
</comment>
<accession>A0A9D9H3N2</accession>
<dbReference type="InterPro" id="IPR029058">
    <property type="entry name" value="AB_hydrolase_fold"/>
</dbReference>
<dbReference type="GO" id="GO:0004252">
    <property type="term" value="F:serine-type endopeptidase activity"/>
    <property type="evidence" value="ECO:0007669"/>
    <property type="project" value="InterPro"/>
</dbReference>
<dbReference type="SUPFAM" id="SSF53474">
    <property type="entry name" value="alpha/beta-Hydrolases"/>
    <property type="match status" value="1"/>
</dbReference>
<dbReference type="Proteomes" id="UP000823612">
    <property type="component" value="Unassembled WGS sequence"/>
</dbReference>
<sequence length="393" mass="43900">MQRRGGFTDAWFNADFTYMIVEHSDANTAASYYLYHVGDEEDQLLECLLENTKLDQTAKKYGYVQKEFLRIPVPLTGEDANAFMGEPYFGMHRYEQKTKGAAAPAPNVFTKSAMDLSGLAPEAAAAEGVSAKAPEARPKPVRQVYLNAWIMKPAEIGTPEAEGKKYPVLMFLYGGPGSQQVLNSMRPYEVLDYAWYQMLVQKGYIVVCVDNRGTGGRGEAFKKCTYLQLGKYETQDQIAAAKVLGSLPYVDASRIGIWGWSYGGFMSSNCLFQGHGVFKAAMAVAPVTNWRYYDNVYTERFMRTPQENAQGYDGNSPISHVSELQGAYLLVHGSADDNVHFQNSVDLLTALQKAGKQFEFVMYPNRNHSMVGKDGSSRQHLYHKLTGFLMNNL</sequence>
<dbReference type="InterPro" id="IPR001375">
    <property type="entry name" value="Peptidase_S9_cat"/>
</dbReference>
<dbReference type="Gene3D" id="3.40.50.1820">
    <property type="entry name" value="alpha/beta hydrolase"/>
    <property type="match status" value="1"/>
</dbReference>
<dbReference type="GO" id="GO:0006508">
    <property type="term" value="P:proteolysis"/>
    <property type="evidence" value="ECO:0007669"/>
    <property type="project" value="UniProtKB-KW"/>
</dbReference>
<keyword evidence="2" id="KW-0378">Hydrolase</keyword>
<protein>
    <submittedName>
        <fullName evidence="5">S9 family peptidase</fullName>
    </submittedName>
</protein>
<reference evidence="5" key="2">
    <citation type="journal article" date="2021" name="PeerJ">
        <title>Extensive microbial diversity within the chicken gut microbiome revealed by metagenomics and culture.</title>
        <authorList>
            <person name="Gilroy R."/>
            <person name="Ravi A."/>
            <person name="Getino M."/>
            <person name="Pursley I."/>
            <person name="Horton D.L."/>
            <person name="Alikhan N.F."/>
            <person name="Baker D."/>
            <person name="Gharbi K."/>
            <person name="Hall N."/>
            <person name="Watson M."/>
            <person name="Adriaenssens E.M."/>
            <person name="Foster-Nyarko E."/>
            <person name="Jarju S."/>
            <person name="Secka A."/>
            <person name="Antonio M."/>
            <person name="Oren A."/>
            <person name="Chaudhuri R.R."/>
            <person name="La Ragione R."/>
            <person name="Hildebrand F."/>
            <person name="Pallen M.J."/>
        </authorList>
    </citation>
    <scope>NUCLEOTIDE SEQUENCE</scope>
    <source>
        <strain evidence="5">2889</strain>
    </source>
</reference>
<organism evidence="5 6">
    <name type="scientific">Candidatus Pullibacteroides excrementavium</name>
    <dbReference type="NCBI Taxonomy" id="2840905"/>
    <lineage>
        <taxon>Bacteria</taxon>
        <taxon>Pseudomonadati</taxon>
        <taxon>Bacteroidota</taxon>
        <taxon>Bacteroidia</taxon>
        <taxon>Bacteroidales</taxon>
        <taxon>Candidatus Pullibacteroides</taxon>
    </lineage>
</organism>
<evidence type="ECO:0000313" key="5">
    <source>
        <dbReference type="EMBL" id="MBO8433553.1"/>
    </source>
</evidence>
<dbReference type="EMBL" id="JADIMZ010000147">
    <property type="protein sequence ID" value="MBO8433553.1"/>
    <property type="molecule type" value="Genomic_DNA"/>
</dbReference>
<name>A0A9D9H3N2_9BACT</name>
<evidence type="ECO:0000256" key="1">
    <source>
        <dbReference type="ARBA" id="ARBA00022670"/>
    </source>
</evidence>
<dbReference type="Pfam" id="PF00326">
    <property type="entry name" value="Peptidase_S9"/>
    <property type="match status" value="1"/>
</dbReference>
<dbReference type="InterPro" id="IPR002471">
    <property type="entry name" value="Pept_S9_AS"/>
</dbReference>
<dbReference type="PANTHER" id="PTHR11731">
    <property type="entry name" value="PROTEASE FAMILY S9B,C DIPEPTIDYL-PEPTIDASE IV-RELATED"/>
    <property type="match status" value="1"/>
</dbReference>
<dbReference type="AlphaFoldDB" id="A0A9D9H3N2"/>
<feature type="domain" description="Peptidase S9 prolyl oligopeptidase catalytic" evidence="4">
    <location>
        <begin position="197"/>
        <end position="392"/>
    </location>
</feature>
<keyword evidence="3" id="KW-0325">Glycoprotein</keyword>